<evidence type="ECO:0000256" key="1">
    <source>
        <dbReference type="SAM" id="MobiDB-lite"/>
    </source>
</evidence>
<dbReference type="Pfam" id="PF00078">
    <property type="entry name" value="RVT_1"/>
    <property type="match status" value="1"/>
</dbReference>
<evidence type="ECO:0000259" key="2">
    <source>
        <dbReference type="Pfam" id="PF00078"/>
    </source>
</evidence>
<dbReference type="InterPro" id="IPR043128">
    <property type="entry name" value="Rev_trsase/Diguanyl_cyclase"/>
</dbReference>
<dbReference type="PANTHER" id="PTHR24559">
    <property type="entry name" value="TRANSPOSON TY3-I GAG-POL POLYPROTEIN"/>
    <property type="match status" value="1"/>
</dbReference>
<dbReference type="PANTHER" id="PTHR24559:SF450">
    <property type="entry name" value="RNA-DIRECTED DNA POLYMERASE HOMOLOG"/>
    <property type="match status" value="1"/>
</dbReference>
<dbReference type="InterPro" id="IPR053134">
    <property type="entry name" value="RNA-dir_DNA_polymerase"/>
</dbReference>
<keyword evidence="4" id="KW-1185">Reference proteome</keyword>
<feature type="domain" description="Reverse transcriptase" evidence="2">
    <location>
        <begin position="367"/>
        <end position="484"/>
    </location>
</feature>
<dbReference type="Gene3D" id="3.10.10.10">
    <property type="entry name" value="HIV Type 1 Reverse Transcriptase, subunit A, domain 1"/>
    <property type="match status" value="1"/>
</dbReference>
<dbReference type="Gene3D" id="3.30.70.270">
    <property type="match status" value="1"/>
</dbReference>
<evidence type="ECO:0000313" key="3">
    <source>
        <dbReference type="EMBL" id="KYP44632.1"/>
    </source>
</evidence>
<dbReference type="EMBL" id="KQ483619">
    <property type="protein sequence ID" value="KYP44632.1"/>
    <property type="molecule type" value="Genomic_DNA"/>
</dbReference>
<dbReference type="Proteomes" id="UP000075243">
    <property type="component" value="Unassembled WGS sequence"/>
</dbReference>
<evidence type="ECO:0000313" key="4">
    <source>
        <dbReference type="Proteomes" id="UP000075243"/>
    </source>
</evidence>
<gene>
    <name evidence="3" type="ORF">KK1_033843</name>
</gene>
<accession>A0A151RQ44</accession>
<feature type="compositionally biased region" description="Polar residues" evidence="1">
    <location>
        <begin position="316"/>
        <end position="327"/>
    </location>
</feature>
<dbReference type="InterPro" id="IPR000477">
    <property type="entry name" value="RT_dom"/>
</dbReference>
<feature type="region of interest" description="Disordered" evidence="1">
    <location>
        <begin position="316"/>
        <end position="337"/>
    </location>
</feature>
<proteinExistence type="predicted"/>
<dbReference type="Gramene" id="C.cajan_30966.t">
    <property type="protein sequence ID" value="C.cajan_30966.t"/>
    <property type="gene ID" value="C.cajan_30966"/>
</dbReference>
<protein>
    <submittedName>
        <fullName evidence="3">Polyprotein</fullName>
    </submittedName>
</protein>
<sequence length="558" mass="64503">MNTCNSRVLLKTNDRETTLFVIDMTKANVVVPKLIKWDEVELPTAWQLERATPTLPRQAPEFQEIRQSKAGKVEIIFDRRNSFSSRTEATRSEYTSARRSFSVASSTTTIPRIIVPNTNLRGIETNSTIPRAEIYYNFLNHVKLNIPILDWFHAYTIKKNINYPFRNDLIGQYSTNVVWQLKDGEKVQSELPPKTQYQLPQIRDDKNNPVLAAPFKTKDVDENLTSKDIKSLMEQVNYTNKYLHVLGDKLAPQKSESSQSLANQAASSKHLDKPLFQPFKLSQKAKQNLYKAKVKANMDSDASELLSKINNLLKATTIPESPQGTEEASSRPKTRMPARTIGSLEQKSLRPSKSLWSCAAFYVNKQAEIERGTPRLVINYKPLNQALQWIRYPIPNKKYLLNRLHSAKIFSKFDMKSGYWQIQIQEKERYKIDFTVPFGQYEWNVMPFGLKNAPSEFQKIMNDIFNPYTNFAIVYIDDVLIFSQLLIHLNGSGFGWDLTFLEIFFVREVNKMLFSIPKSMRKVRTNRVLDCKQNIFDPALNMSLLKLLFNSFKGNFFL</sequence>
<dbReference type="InterPro" id="IPR043502">
    <property type="entry name" value="DNA/RNA_pol_sf"/>
</dbReference>
<dbReference type="CDD" id="cd01647">
    <property type="entry name" value="RT_LTR"/>
    <property type="match status" value="1"/>
</dbReference>
<reference evidence="3" key="1">
    <citation type="journal article" date="2012" name="Nat. Biotechnol.">
        <title>Draft genome sequence of pigeonpea (Cajanus cajan), an orphan legume crop of resource-poor farmers.</title>
        <authorList>
            <person name="Varshney R.K."/>
            <person name="Chen W."/>
            <person name="Li Y."/>
            <person name="Bharti A.K."/>
            <person name="Saxena R.K."/>
            <person name="Schlueter J.A."/>
            <person name="Donoghue M.T."/>
            <person name="Azam S."/>
            <person name="Fan G."/>
            <person name="Whaley A.M."/>
            <person name="Farmer A.D."/>
            <person name="Sheridan J."/>
            <person name="Iwata A."/>
            <person name="Tuteja R."/>
            <person name="Penmetsa R.V."/>
            <person name="Wu W."/>
            <person name="Upadhyaya H.D."/>
            <person name="Yang S.P."/>
            <person name="Shah T."/>
            <person name="Saxena K.B."/>
            <person name="Michael T."/>
            <person name="McCombie W.R."/>
            <person name="Yang B."/>
            <person name="Zhang G."/>
            <person name="Yang H."/>
            <person name="Wang J."/>
            <person name="Spillane C."/>
            <person name="Cook D.R."/>
            <person name="May G.D."/>
            <person name="Xu X."/>
            <person name="Jackson S.A."/>
        </authorList>
    </citation>
    <scope>NUCLEOTIDE SEQUENCE [LARGE SCALE GENOMIC DNA]</scope>
</reference>
<organism evidence="3 4">
    <name type="scientific">Cajanus cajan</name>
    <name type="common">Pigeon pea</name>
    <name type="synonym">Cajanus indicus</name>
    <dbReference type="NCBI Taxonomy" id="3821"/>
    <lineage>
        <taxon>Eukaryota</taxon>
        <taxon>Viridiplantae</taxon>
        <taxon>Streptophyta</taxon>
        <taxon>Embryophyta</taxon>
        <taxon>Tracheophyta</taxon>
        <taxon>Spermatophyta</taxon>
        <taxon>Magnoliopsida</taxon>
        <taxon>eudicotyledons</taxon>
        <taxon>Gunneridae</taxon>
        <taxon>Pentapetalae</taxon>
        <taxon>rosids</taxon>
        <taxon>fabids</taxon>
        <taxon>Fabales</taxon>
        <taxon>Fabaceae</taxon>
        <taxon>Papilionoideae</taxon>
        <taxon>50 kb inversion clade</taxon>
        <taxon>NPAAA clade</taxon>
        <taxon>indigoferoid/millettioid clade</taxon>
        <taxon>Phaseoleae</taxon>
        <taxon>Cajanus</taxon>
    </lineage>
</organism>
<dbReference type="AlphaFoldDB" id="A0A151RQ44"/>
<name>A0A151RQ44_CAJCA</name>
<dbReference type="SUPFAM" id="SSF56672">
    <property type="entry name" value="DNA/RNA polymerases"/>
    <property type="match status" value="1"/>
</dbReference>